<protein>
    <submittedName>
        <fullName evidence="2">Uncharacterized protein</fullName>
    </submittedName>
</protein>
<keyword evidence="3" id="KW-1185">Reference proteome</keyword>
<accession>A0A0D2PE19</accession>
<evidence type="ECO:0000313" key="2">
    <source>
        <dbReference type="EMBL" id="KJA26811.1"/>
    </source>
</evidence>
<dbReference type="Proteomes" id="UP000054270">
    <property type="component" value="Unassembled WGS sequence"/>
</dbReference>
<dbReference type="AlphaFoldDB" id="A0A0D2PE19"/>
<reference evidence="3" key="1">
    <citation type="submission" date="2014-04" db="EMBL/GenBank/DDBJ databases">
        <title>Evolutionary Origins and Diversification of the Mycorrhizal Mutualists.</title>
        <authorList>
            <consortium name="DOE Joint Genome Institute"/>
            <consortium name="Mycorrhizal Genomics Consortium"/>
            <person name="Kohler A."/>
            <person name="Kuo A."/>
            <person name="Nagy L.G."/>
            <person name="Floudas D."/>
            <person name="Copeland A."/>
            <person name="Barry K.W."/>
            <person name="Cichocki N."/>
            <person name="Veneault-Fourrey C."/>
            <person name="LaButti K."/>
            <person name="Lindquist E.A."/>
            <person name="Lipzen A."/>
            <person name="Lundell T."/>
            <person name="Morin E."/>
            <person name="Murat C."/>
            <person name="Riley R."/>
            <person name="Ohm R."/>
            <person name="Sun H."/>
            <person name="Tunlid A."/>
            <person name="Henrissat B."/>
            <person name="Grigoriev I.V."/>
            <person name="Hibbett D.S."/>
            <person name="Martin F."/>
        </authorList>
    </citation>
    <scope>NUCLEOTIDE SEQUENCE [LARGE SCALE GENOMIC DNA]</scope>
    <source>
        <strain evidence="3">FD-334 SS-4</strain>
    </source>
</reference>
<gene>
    <name evidence="2" type="ORF">HYPSUDRAFT_212959</name>
</gene>
<proteinExistence type="predicted"/>
<evidence type="ECO:0000256" key="1">
    <source>
        <dbReference type="SAM" id="MobiDB-lite"/>
    </source>
</evidence>
<evidence type="ECO:0000313" key="3">
    <source>
        <dbReference type="Proteomes" id="UP000054270"/>
    </source>
</evidence>
<dbReference type="EMBL" id="KN817526">
    <property type="protein sequence ID" value="KJA26811.1"/>
    <property type="molecule type" value="Genomic_DNA"/>
</dbReference>
<sequence length="182" mass="20645">MNSTIDANDETRPQDKQPPSDITPAAGGISPWNATEPMEIQLRPSVRLVGEPQTNGTPTPLRVCGYIFRRSDILNWVESQQLIPELKDPSVDRAEMGWSYIIHSLGPRGITCWFVRTYLLDEHGKQTQWKCTAKSLILGTNETNKERLKARNMKKVELIHKILGLPMRALGPPEWLIPAEHR</sequence>
<organism evidence="2 3">
    <name type="scientific">Hypholoma sublateritium (strain FD-334 SS-4)</name>
    <dbReference type="NCBI Taxonomy" id="945553"/>
    <lineage>
        <taxon>Eukaryota</taxon>
        <taxon>Fungi</taxon>
        <taxon>Dikarya</taxon>
        <taxon>Basidiomycota</taxon>
        <taxon>Agaricomycotina</taxon>
        <taxon>Agaricomycetes</taxon>
        <taxon>Agaricomycetidae</taxon>
        <taxon>Agaricales</taxon>
        <taxon>Agaricineae</taxon>
        <taxon>Strophariaceae</taxon>
        <taxon>Hypholoma</taxon>
    </lineage>
</organism>
<feature type="region of interest" description="Disordered" evidence="1">
    <location>
        <begin position="1"/>
        <end position="34"/>
    </location>
</feature>
<name>A0A0D2PE19_HYPSF</name>